<organism evidence="1 2">
    <name type="scientific">Choiromyces venosus 120613-1</name>
    <dbReference type="NCBI Taxonomy" id="1336337"/>
    <lineage>
        <taxon>Eukaryota</taxon>
        <taxon>Fungi</taxon>
        <taxon>Dikarya</taxon>
        <taxon>Ascomycota</taxon>
        <taxon>Pezizomycotina</taxon>
        <taxon>Pezizomycetes</taxon>
        <taxon>Pezizales</taxon>
        <taxon>Tuberaceae</taxon>
        <taxon>Choiromyces</taxon>
    </lineage>
</organism>
<sequence>MNIQTDLHLHIPVPHYSGSTLSQCSASIANIPHIHLGHLGGADDFKVFILFPHLMDRQWKTNYLFDAELEHFIDNIFIPAIHQHCPPNVIQHLPAYLEMAKHFCLAASVESLT</sequence>
<dbReference type="EMBL" id="ML120426">
    <property type="protein sequence ID" value="RPA95423.1"/>
    <property type="molecule type" value="Genomic_DNA"/>
</dbReference>
<dbReference type="Proteomes" id="UP000276215">
    <property type="component" value="Unassembled WGS sequence"/>
</dbReference>
<protein>
    <submittedName>
        <fullName evidence="1">Uncharacterized protein</fullName>
    </submittedName>
</protein>
<reference evidence="1 2" key="1">
    <citation type="journal article" date="2018" name="Nat. Ecol. Evol.">
        <title>Pezizomycetes genomes reveal the molecular basis of ectomycorrhizal truffle lifestyle.</title>
        <authorList>
            <person name="Murat C."/>
            <person name="Payen T."/>
            <person name="Noel B."/>
            <person name="Kuo A."/>
            <person name="Morin E."/>
            <person name="Chen J."/>
            <person name="Kohler A."/>
            <person name="Krizsan K."/>
            <person name="Balestrini R."/>
            <person name="Da Silva C."/>
            <person name="Montanini B."/>
            <person name="Hainaut M."/>
            <person name="Levati E."/>
            <person name="Barry K.W."/>
            <person name="Belfiori B."/>
            <person name="Cichocki N."/>
            <person name="Clum A."/>
            <person name="Dockter R.B."/>
            <person name="Fauchery L."/>
            <person name="Guy J."/>
            <person name="Iotti M."/>
            <person name="Le Tacon F."/>
            <person name="Lindquist E.A."/>
            <person name="Lipzen A."/>
            <person name="Malagnac F."/>
            <person name="Mello A."/>
            <person name="Molinier V."/>
            <person name="Miyauchi S."/>
            <person name="Poulain J."/>
            <person name="Riccioni C."/>
            <person name="Rubini A."/>
            <person name="Sitrit Y."/>
            <person name="Splivallo R."/>
            <person name="Traeger S."/>
            <person name="Wang M."/>
            <person name="Zifcakova L."/>
            <person name="Wipf D."/>
            <person name="Zambonelli A."/>
            <person name="Paolocci F."/>
            <person name="Nowrousian M."/>
            <person name="Ottonello S."/>
            <person name="Baldrian P."/>
            <person name="Spatafora J.W."/>
            <person name="Henrissat B."/>
            <person name="Nagy L.G."/>
            <person name="Aury J.M."/>
            <person name="Wincker P."/>
            <person name="Grigoriev I.V."/>
            <person name="Bonfante P."/>
            <person name="Martin F.M."/>
        </authorList>
    </citation>
    <scope>NUCLEOTIDE SEQUENCE [LARGE SCALE GENOMIC DNA]</scope>
    <source>
        <strain evidence="1 2">120613-1</strain>
    </source>
</reference>
<gene>
    <name evidence="1" type="ORF">L873DRAFT_1931623</name>
</gene>
<keyword evidence="2" id="KW-1185">Reference proteome</keyword>
<dbReference type="AlphaFoldDB" id="A0A3N4JAX0"/>
<name>A0A3N4JAX0_9PEZI</name>
<accession>A0A3N4JAX0</accession>
<evidence type="ECO:0000313" key="1">
    <source>
        <dbReference type="EMBL" id="RPA95423.1"/>
    </source>
</evidence>
<evidence type="ECO:0000313" key="2">
    <source>
        <dbReference type="Proteomes" id="UP000276215"/>
    </source>
</evidence>
<proteinExistence type="predicted"/>
<dbReference type="OrthoDB" id="3261690at2759"/>